<dbReference type="Proteomes" id="UP000634136">
    <property type="component" value="Unassembled WGS sequence"/>
</dbReference>
<protein>
    <submittedName>
        <fullName evidence="1">Uncharacterized protein</fullName>
    </submittedName>
</protein>
<sequence>MAWEERGLCLNIFWTTNRGQISETFTNYDAKDLLRK</sequence>
<accession>A0A835CBC9</accession>
<keyword evidence="2" id="KW-1185">Reference proteome</keyword>
<proteinExistence type="predicted"/>
<gene>
    <name evidence="1" type="ORF">G2W53_010284</name>
</gene>
<comment type="caution">
    <text evidence="1">The sequence shown here is derived from an EMBL/GenBank/DDBJ whole genome shotgun (WGS) entry which is preliminary data.</text>
</comment>
<dbReference type="AlphaFoldDB" id="A0A835CBC9"/>
<evidence type="ECO:0000313" key="2">
    <source>
        <dbReference type="Proteomes" id="UP000634136"/>
    </source>
</evidence>
<name>A0A835CBC9_9FABA</name>
<reference evidence="1" key="1">
    <citation type="submission" date="2020-09" db="EMBL/GenBank/DDBJ databases">
        <title>Genome-Enabled Discovery of Anthraquinone Biosynthesis in Senna tora.</title>
        <authorList>
            <person name="Kang S.-H."/>
            <person name="Pandey R.P."/>
            <person name="Lee C.-M."/>
            <person name="Sim J.-S."/>
            <person name="Jeong J.-T."/>
            <person name="Choi B.-S."/>
            <person name="Jung M."/>
            <person name="Ginzburg D."/>
            <person name="Zhao K."/>
            <person name="Won S.Y."/>
            <person name="Oh T.-J."/>
            <person name="Yu Y."/>
            <person name="Kim N.-H."/>
            <person name="Lee O.R."/>
            <person name="Lee T.-H."/>
            <person name="Bashyal P."/>
            <person name="Kim T.-S."/>
            <person name="Lee W.-H."/>
            <person name="Kawkins C."/>
            <person name="Kim C.-K."/>
            <person name="Kim J.S."/>
            <person name="Ahn B.O."/>
            <person name="Rhee S.Y."/>
            <person name="Sohng J.K."/>
        </authorList>
    </citation>
    <scope>NUCLEOTIDE SEQUENCE</scope>
    <source>
        <tissue evidence="1">Leaf</tissue>
    </source>
</reference>
<evidence type="ECO:0000313" key="1">
    <source>
        <dbReference type="EMBL" id="KAF7835425.1"/>
    </source>
</evidence>
<organism evidence="1 2">
    <name type="scientific">Senna tora</name>
    <dbReference type="NCBI Taxonomy" id="362788"/>
    <lineage>
        <taxon>Eukaryota</taxon>
        <taxon>Viridiplantae</taxon>
        <taxon>Streptophyta</taxon>
        <taxon>Embryophyta</taxon>
        <taxon>Tracheophyta</taxon>
        <taxon>Spermatophyta</taxon>
        <taxon>Magnoliopsida</taxon>
        <taxon>eudicotyledons</taxon>
        <taxon>Gunneridae</taxon>
        <taxon>Pentapetalae</taxon>
        <taxon>rosids</taxon>
        <taxon>fabids</taxon>
        <taxon>Fabales</taxon>
        <taxon>Fabaceae</taxon>
        <taxon>Caesalpinioideae</taxon>
        <taxon>Cassia clade</taxon>
        <taxon>Senna</taxon>
    </lineage>
</organism>
<dbReference type="EMBL" id="JAAIUW010000004">
    <property type="protein sequence ID" value="KAF7835425.1"/>
    <property type="molecule type" value="Genomic_DNA"/>
</dbReference>